<dbReference type="PRINTS" id="PR00007">
    <property type="entry name" value="COMPLEMNTC1Q"/>
</dbReference>
<dbReference type="Proteomes" id="UP000314980">
    <property type="component" value="Unassembled WGS sequence"/>
</dbReference>
<dbReference type="Pfam" id="PF00386">
    <property type="entry name" value="C1q"/>
    <property type="match status" value="1"/>
</dbReference>
<evidence type="ECO:0000256" key="3">
    <source>
        <dbReference type="ARBA" id="ARBA00022729"/>
    </source>
</evidence>
<accession>A0A4W6E944</accession>
<dbReference type="InterPro" id="IPR008983">
    <property type="entry name" value="Tumour_necrosis_fac-like_dom"/>
</dbReference>
<name>A0A4W6E944_LATCA</name>
<reference evidence="5" key="2">
    <citation type="submission" date="2025-08" db="UniProtKB">
        <authorList>
            <consortium name="Ensembl"/>
        </authorList>
    </citation>
    <scope>IDENTIFICATION</scope>
</reference>
<comment type="subcellular location">
    <subcellularLocation>
        <location evidence="1">Secreted</location>
    </subcellularLocation>
</comment>
<organism evidence="5 6">
    <name type="scientific">Lates calcarifer</name>
    <name type="common">Barramundi</name>
    <name type="synonym">Holocentrus calcarifer</name>
    <dbReference type="NCBI Taxonomy" id="8187"/>
    <lineage>
        <taxon>Eukaryota</taxon>
        <taxon>Metazoa</taxon>
        <taxon>Chordata</taxon>
        <taxon>Craniata</taxon>
        <taxon>Vertebrata</taxon>
        <taxon>Euteleostomi</taxon>
        <taxon>Actinopterygii</taxon>
        <taxon>Neopterygii</taxon>
        <taxon>Teleostei</taxon>
        <taxon>Neoteleostei</taxon>
        <taxon>Acanthomorphata</taxon>
        <taxon>Carangaria</taxon>
        <taxon>Carangaria incertae sedis</taxon>
        <taxon>Centropomidae</taxon>
        <taxon>Lates</taxon>
    </lineage>
</organism>
<keyword evidence="2" id="KW-0964">Secreted</keyword>
<keyword evidence="6" id="KW-1185">Reference proteome</keyword>
<evidence type="ECO:0000256" key="2">
    <source>
        <dbReference type="ARBA" id="ARBA00022525"/>
    </source>
</evidence>
<keyword evidence="3" id="KW-0732">Signal</keyword>
<dbReference type="PANTHER" id="PTHR22923">
    <property type="entry name" value="CEREBELLIN-RELATED"/>
    <property type="match status" value="1"/>
</dbReference>
<protein>
    <recommendedName>
        <fullName evidence="4">C1q domain-containing protein</fullName>
    </recommendedName>
</protein>
<feature type="domain" description="C1q" evidence="4">
    <location>
        <begin position="55"/>
        <end position="156"/>
    </location>
</feature>
<reference evidence="5" key="3">
    <citation type="submission" date="2025-09" db="UniProtKB">
        <authorList>
            <consortium name="Ensembl"/>
        </authorList>
    </citation>
    <scope>IDENTIFICATION</scope>
</reference>
<evidence type="ECO:0000256" key="1">
    <source>
        <dbReference type="ARBA" id="ARBA00004613"/>
    </source>
</evidence>
<dbReference type="Gene3D" id="2.60.120.40">
    <property type="match status" value="2"/>
</dbReference>
<evidence type="ECO:0000313" key="5">
    <source>
        <dbReference type="Ensembl" id="ENSLCAP00010035156.1"/>
    </source>
</evidence>
<dbReference type="InParanoid" id="A0A4W6E944"/>
<dbReference type="AlphaFoldDB" id="A0A4W6E944"/>
<dbReference type="InterPro" id="IPR050822">
    <property type="entry name" value="Cerebellin_Synaptic_Org"/>
</dbReference>
<dbReference type="InterPro" id="IPR001073">
    <property type="entry name" value="C1q_dom"/>
</dbReference>
<evidence type="ECO:0000259" key="4">
    <source>
        <dbReference type="SMART" id="SM00110"/>
    </source>
</evidence>
<evidence type="ECO:0000313" key="6">
    <source>
        <dbReference type="Proteomes" id="UP000314980"/>
    </source>
</evidence>
<dbReference type="SUPFAM" id="SSF49842">
    <property type="entry name" value="TNF-like"/>
    <property type="match status" value="1"/>
</dbReference>
<proteinExistence type="predicted"/>
<dbReference type="GO" id="GO:0005576">
    <property type="term" value="C:extracellular region"/>
    <property type="evidence" value="ECO:0007669"/>
    <property type="project" value="UniProtKB-SubCell"/>
</dbReference>
<sequence length="156" mass="17680">SAPAVLHLVAVFHHHLTISLNPFKIHAEPLYFSHYTERSSVKYKTNTTEHHVDTLTKQSAKVAFYAALTNSGDVGPYNTATVLRFSKVFTNIGKSIIYNVQTWPYNSKSHFEYQSNAVILELNAGDELYLVLPEWNTMFDNLNNHSTFSGFLLLSI</sequence>
<dbReference type="SMART" id="SM00110">
    <property type="entry name" value="C1Q"/>
    <property type="match status" value="1"/>
</dbReference>
<dbReference type="PANTHER" id="PTHR22923:SF113">
    <property type="entry name" value="COMPLEMENT C1Q-LIKE PROTEIN 4"/>
    <property type="match status" value="1"/>
</dbReference>
<reference evidence="6" key="1">
    <citation type="submission" date="2015-09" db="EMBL/GenBank/DDBJ databases">
        <authorList>
            <person name="Sai Rama Sridatta P."/>
        </authorList>
    </citation>
    <scope>NUCLEOTIDE SEQUENCE [LARGE SCALE GENOMIC DNA]</scope>
</reference>
<dbReference type="Ensembl" id="ENSLCAT00010035975.1">
    <property type="protein sequence ID" value="ENSLCAP00010035156.1"/>
    <property type="gene ID" value="ENSLCAG00010016477.1"/>
</dbReference>